<name>A0A1J1IVT8_9DIPT</name>
<organism evidence="9 10">
    <name type="scientific">Clunio marinus</name>
    <dbReference type="NCBI Taxonomy" id="568069"/>
    <lineage>
        <taxon>Eukaryota</taxon>
        <taxon>Metazoa</taxon>
        <taxon>Ecdysozoa</taxon>
        <taxon>Arthropoda</taxon>
        <taxon>Hexapoda</taxon>
        <taxon>Insecta</taxon>
        <taxon>Pterygota</taxon>
        <taxon>Neoptera</taxon>
        <taxon>Endopterygota</taxon>
        <taxon>Diptera</taxon>
        <taxon>Nematocera</taxon>
        <taxon>Chironomoidea</taxon>
        <taxon>Chironomidae</taxon>
        <taxon>Clunio</taxon>
    </lineage>
</organism>
<comment type="subcellular location">
    <subcellularLocation>
        <location evidence="1 8">Cell membrane</location>
        <topology evidence="1 8">Multi-pass membrane protein</topology>
    </subcellularLocation>
</comment>
<dbReference type="AlphaFoldDB" id="A0A1J1IVT8"/>
<dbReference type="PANTHER" id="PTHR21143:SF104">
    <property type="entry name" value="GUSTATORY RECEPTOR 8A-RELATED"/>
    <property type="match status" value="1"/>
</dbReference>
<comment type="function">
    <text evidence="8">Gustatory receptor which mediates acceptance or avoidance behavior, depending on its substrates.</text>
</comment>
<dbReference type="Proteomes" id="UP000183832">
    <property type="component" value="Unassembled WGS sequence"/>
</dbReference>
<feature type="transmembrane region" description="Helical" evidence="8">
    <location>
        <begin position="261"/>
        <end position="284"/>
    </location>
</feature>
<dbReference type="GO" id="GO:0007635">
    <property type="term" value="P:chemosensory behavior"/>
    <property type="evidence" value="ECO:0007669"/>
    <property type="project" value="TreeGrafter"/>
</dbReference>
<keyword evidence="2 8" id="KW-1003">Cell membrane</keyword>
<evidence type="ECO:0000313" key="9">
    <source>
        <dbReference type="EMBL" id="CRL03826.1"/>
    </source>
</evidence>
<keyword evidence="5 8" id="KW-0472">Membrane</keyword>
<dbReference type="InterPro" id="IPR013604">
    <property type="entry name" value="7TM_chemorcpt"/>
</dbReference>
<feature type="transmembrane region" description="Helical" evidence="8">
    <location>
        <begin position="121"/>
        <end position="139"/>
    </location>
</feature>
<keyword evidence="7 8" id="KW-0807">Transducer</keyword>
<dbReference type="GO" id="GO:0005886">
    <property type="term" value="C:plasma membrane"/>
    <property type="evidence" value="ECO:0007669"/>
    <property type="project" value="UniProtKB-SubCell"/>
</dbReference>
<dbReference type="PANTHER" id="PTHR21143">
    <property type="entry name" value="INVERTEBRATE GUSTATORY RECEPTOR"/>
    <property type="match status" value="1"/>
</dbReference>
<keyword evidence="4 8" id="KW-1133">Transmembrane helix</keyword>
<feature type="transmembrane region" description="Helical" evidence="8">
    <location>
        <begin position="146"/>
        <end position="168"/>
    </location>
</feature>
<evidence type="ECO:0000256" key="5">
    <source>
        <dbReference type="ARBA" id="ARBA00023136"/>
    </source>
</evidence>
<dbReference type="GO" id="GO:0043025">
    <property type="term" value="C:neuronal cell body"/>
    <property type="evidence" value="ECO:0007669"/>
    <property type="project" value="TreeGrafter"/>
</dbReference>
<evidence type="ECO:0000256" key="7">
    <source>
        <dbReference type="ARBA" id="ARBA00023224"/>
    </source>
</evidence>
<evidence type="ECO:0000256" key="2">
    <source>
        <dbReference type="ARBA" id="ARBA00022475"/>
    </source>
</evidence>
<dbReference type="GO" id="GO:0030425">
    <property type="term" value="C:dendrite"/>
    <property type="evidence" value="ECO:0007669"/>
    <property type="project" value="TreeGrafter"/>
</dbReference>
<comment type="similarity">
    <text evidence="8">Belongs to the insect chemoreceptor superfamily. Gustatory receptor (GR) family.</text>
</comment>
<dbReference type="EMBL" id="CVRI01000059">
    <property type="protein sequence ID" value="CRL03826.1"/>
    <property type="molecule type" value="Genomic_DNA"/>
</dbReference>
<dbReference type="STRING" id="568069.A0A1J1IVT8"/>
<keyword evidence="6 8" id="KW-0675">Receptor</keyword>
<dbReference type="GO" id="GO:0030424">
    <property type="term" value="C:axon"/>
    <property type="evidence" value="ECO:0007669"/>
    <property type="project" value="TreeGrafter"/>
</dbReference>
<dbReference type="GO" id="GO:0008049">
    <property type="term" value="P:male courtship behavior"/>
    <property type="evidence" value="ECO:0007669"/>
    <property type="project" value="TreeGrafter"/>
</dbReference>
<comment type="caution">
    <text evidence="8">Lacks conserved residue(s) required for the propagation of feature annotation.</text>
</comment>
<dbReference type="OrthoDB" id="6366728at2759"/>
<accession>A0A1J1IVT8</accession>
<evidence type="ECO:0000256" key="8">
    <source>
        <dbReference type="RuleBase" id="RU363108"/>
    </source>
</evidence>
<dbReference type="Pfam" id="PF08395">
    <property type="entry name" value="7tm_7"/>
    <property type="match status" value="1"/>
</dbReference>
<sequence length="369" mass="41698">MAFVPYTIRSYEKYYKISKLLGYRTTTIRNGKTVLTLSDVLILILALSIGIGICFLGFSYSSALVTSESDIAMEAEGVVVCRAFLLLEWLFNMTVVEGGGHFYQLGYPVNYTKQMNRINTFWILQTCLLVPFSVIVFYLEQSFIKILFRLYGSVYFCITIAGLTNSIAGVNMRLKTSNEIVRINLNQNETKSKIIVEEKTKTDSIELISTLTEIYDILIDCCGDINTCYGFVIMTSFGLCFFGILFTIFTACTHFLHHGNLSISIIISISFSIYYLFVLMSVIYTSARNKIEAQHLLKSLNVIMNHSKDPLKTASALSFSLLIKRRPPTVTCGLFDVDWKILFSMISSATTYLVILMQFESSAASKRHE</sequence>
<protein>
    <recommendedName>
        <fullName evidence="8">Gustatory receptor</fullName>
    </recommendedName>
</protein>
<dbReference type="GO" id="GO:0007165">
    <property type="term" value="P:signal transduction"/>
    <property type="evidence" value="ECO:0007669"/>
    <property type="project" value="UniProtKB-KW"/>
</dbReference>
<keyword evidence="3 8" id="KW-0812">Transmembrane</keyword>
<reference evidence="9 10" key="1">
    <citation type="submission" date="2015-04" db="EMBL/GenBank/DDBJ databases">
        <authorList>
            <person name="Syromyatnikov M.Y."/>
            <person name="Popov V.N."/>
        </authorList>
    </citation>
    <scope>NUCLEOTIDE SEQUENCE [LARGE SCALE GENOMIC DNA]</scope>
</reference>
<evidence type="ECO:0000256" key="4">
    <source>
        <dbReference type="ARBA" id="ARBA00022989"/>
    </source>
</evidence>
<evidence type="ECO:0000313" key="10">
    <source>
        <dbReference type="Proteomes" id="UP000183832"/>
    </source>
</evidence>
<evidence type="ECO:0000256" key="1">
    <source>
        <dbReference type="ARBA" id="ARBA00004651"/>
    </source>
</evidence>
<dbReference type="GO" id="GO:0050909">
    <property type="term" value="P:sensory perception of taste"/>
    <property type="evidence" value="ECO:0007669"/>
    <property type="project" value="InterPro"/>
</dbReference>
<proteinExistence type="inferred from homology"/>
<feature type="transmembrane region" description="Helical" evidence="8">
    <location>
        <begin position="34"/>
        <end position="58"/>
    </location>
</feature>
<feature type="transmembrane region" description="Helical" evidence="8">
    <location>
        <begin position="229"/>
        <end position="249"/>
    </location>
</feature>
<evidence type="ECO:0000256" key="3">
    <source>
        <dbReference type="ARBA" id="ARBA00022692"/>
    </source>
</evidence>
<keyword evidence="10" id="KW-1185">Reference proteome</keyword>
<gene>
    <name evidence="9" type="ORF">CLUMA_CG016636</name>
</gene>
<evidence type="ECO:0000256" key="6">
    <source>
        <dbReference type="ARBA" id="ARBA00023170"/>
    </source>
</evidence>